<organism evidence="5 6">
    <name type="scientific">Gleimia coleocanis DSM 15436</name>
    <dbReference type="NCBI Taxonomy" id="525245"/>
    <lineage>
        <taxon>Bacteria</taxon>
        <taxon>Bacillati</taxon>
        <taxon>Actinomycetota</taxon>
        <taxon>Actinomycetes</taxon>
        <taxon>Actinomycetales</taxon>
        <taxon>Actinomycetaceae</taxon>
        <taxon>Gleimia</taxon>
    </lineage>
</organism>
<dbReference type="RefSeq" id="WP_006546903.1">
    <property type="nucleotide sequence ID" value="NZ_DS999544.1"/>
</dbReference>
<dbReference type="SUPFAM" id="SSF46785">
    <property type="entry name" value="Winged helix' DNA-binding domain"/>
    <property type="match status" value="1"/>
</dbReference>
<dbReference type="Pfam" id="PF00392">
    <property type="entry name" value="GntR"/>
    <property type="match status" value="1"/>
</dbReference>
<dbReference type="EMBL" id="ACFG01000037">
    <property type="protein sequence ID" value="EEH63205.1"/>
    <property type="molecule type" value="Genomic_DNA"/>
</dbReference>
<dbReference type="STRING" id="525245.HMPREF0044_1444"/>
<evidence type="ECO:0000256" key="3">
    <source>
        <dbReference type="ARBA" id="ARBA00023163"/>
    </source>
</evidence>
<dbReference type="CDD" id="cd07377">
    <property type="entry name" value="WHTH_GntR"/>
    <property type="match status" value="1"/>
</dbReference>
<protein>
    <submittedName>
        <fullName evidence="5">Transcriptional regulator, GntR family</fullName>
    </submittedName>
</protein>
<dbReference type="PANTHER" id="PTHR43537">
    <property type="entry name" value="TRANSCRIPTIONAL REGULATOR, GNTR FAMILY"/>
    <property type="match status" value="1"/>
</dbReference>
<dbReference type="InterPro" id="IPR008920">
    <property type="entry name" value="TF_FadR/GntR_C"/>
</dbReference>
<dbReference type="GO" id="GO:0003700">
    <property type="term" value="F:DNA-binding transcription factor activity"/>
    <property type="evidence" value="ECO:0007669"/>
    <property type="project" value="InterPro"/>
</dbReference>
<evidence type="ECO:0000259" key="4">
    <source>
        <dbReference type="PROSITE" id="PS50949"/>
    </source>
</evidence>
<dbReference type="SMART" id="SM00345">
    <property type="entry name" value="HTH_GNTR"/>
    <property type="match status" value="1"/>
</dbReference>
<keyword evidence="1" id="KW-0805">Transcription regulation</keyword>
<evidence type="ECO:0000313" key="5">
    <source>
        <dbReference type="EMBL" id="EEH63205.1"/>
    </source>
</evidence>
<evidence type="ECO:0000256" key="1">
    <source>
        <dbReference type="ARBA" id="ARBA00023015"/>
    </source>
</evidence>
<dbReference type="Pfam" id="PF07729">
    <property type="entry name" value="FCD"/>
    <property type="match status" value="1"/>
</dbReference>
<dbReference type="GO" id="GO:0003677">
    <property type="term" value="F:DNA binding"/>
    <property type="evidence" value="ECO:0007669"/>
    <property type="project" value="UniProtKB-KW"/>
</dbReference>
<feature type="domain" description="HTH gntR-type" evidence="4">
    <location>
        <begin position="1"/>
        <end position="69"/>
    </location>
</feature>
<dbReference type="PROSITE" id="PS50949">
    <property type="entry name" value="HTH_GNTR"/>
    <property type="match status" value="1"/>
</dbReference>
<dbReference type="Proteomes" id="UP000010301">
    <property type="component" value="Unassembled WGS sequence"/>
</dbReference>
<dbReference type="Gene3D" id="1.20.120.530">
    <property type="entry name" value="GntR ligand-binding domain-like"/>
    <property type="match status" value="1"/>
</dbReference>
<dbReference type="SUPFAM" id="SSF48008">
    <property type="entry name" value="GntR ligand-binding domain-like"/>
    <property type="match status" value="1"/>
</dbReference>
<gene>
    <name evidence="5" type="ORF">HMPREF0044_1444</name>
</gene>
<evidence type="ECO:0000313" key="6">
    <source>
        <dbReference type="Proteomes" id="UP000010301"/>
    </source>
</evidence>
<dbReference type="InterPro" id="IPR000524">
    <property type="entry name" value="Tscrpt_reg_HTH_GntR"/>
</dbReference>
<evidence type="ECO:0000256" key="2">
    <source>
        <dbReference type="ARBA" id="ARBA00023125"/>
    </source>
</evidence>
<keyword evidence="3" id="KW-0804">Transcription</keyword>
<dbReference type="Gene3D" id="1.10.10.10">
    <property type="entry name" value="Winged helix-like DNA-binding domain superfamily/Winged helix DNA-binding domain"/>
    <property type="match status" value="1"/>
</dbReference>
<dbReference type="HOGENOM" id="CLU_017584_9_3_11"/>
<keyword evidence="2" id="KW-0238">DNA-binding</keyword>
<dbReference type="AlphaFoldDB" id="C0W2A0"/>
<comment type="caution">
    <text evidence="5">The sequence shown here is derived from an EMBL/GenBank/DDBJ whole genome shotgun (WGS) entry which is preliminary data.</text>
</comment>
<dbReference type="PRINTS" id="PR00035">
    <property type="entry name" value="HTHGNTR"/>
</dbReference>
<name>C0W2A0_9ACTO</name>
<sequence>MSSLKTTITELKNLILQRHLQPGDAIPTESELCEILNVSRSSVREAVRTLTALDILDVRHGRGTFVGQMSLQPLVDALVFRAAMSATDDLKTLREIVEIRRSIDKNAGPELISSFKNTSNPELKKLVEKMVSYAATGRDISAFDQEFHNSLARRIDNTMQAQFIEAFWKIHSVINPLLEISTPDNLEVTAQAHGDILTALEKGDLEEYIAAVNKHYQPILDNLERTNRNLQEKL</sequence>
<accession>C0W2A0</accession>
<dbReference type="InterPro" id="IPR011711">
    <property type="entry name" value="GntR_C"/>
</dbReference>
<keyword evidence="6" id="KW-1185">Reference proteome</keyword>
<proteinExistence type="predicted"/>
<dbReference type="OrthoDB" id="7989071at2"/>
<dbReference type="InterPro" id="IPR036388">
    <property type="entry name" value="WH-like_DNA-bd_sf"/>
</dbReference>
<dbReference type="PANTHER" id="PTHR43537:SF5">
    <property type="entry name" value="UXU OPERON TRANSCRIPTIONAL REGULATOR"/>
    <property type="match status" value="1"/>
</dbReference>
<dbReference type="InterPro" id="IPR036390">
    <property type="entry name" value="WH_DNA-bd_sf"/>
</dbReference>
<dbReference type="eggNOG" id="COG2186">
    <property type="taxonomic scope" value="Bacteria"/>
</dbReference>
<reference evidence="5 6" key="1">
    <citation type="submission" date="2009-01" db="EMBL/GenBank/DDBJ databases">
        <authorList>
            <person name="Qin X."/>
            <person name="Bachman B."/>
            <person name="Battles P."/>
            <person name="Bell A."/>
            <person name="Bess C."/>
            <person name="Bickham C."/>
            <person name="Chaboub L."/>
            <person name="Chen D."/>
            <person name="Coyle M."/>
            <person name="Deiros D.R."/>
            <person name="Dinh H."/>
            <person name="Forbes L."/>
            <person name="Fowler G."/>
            <person name="Francisco L."/>
            <person name="Fu Q."/>
            <person name="Gubbala S."/>
            <person name="Hale W."/>
            <person name="Han Y."/>
            <person name="Hemphill L."/>
            <person name="Highlander S.K."/>
            <person name="Hirani K."/>
            <person name="Hogues M."/>
            <person name="Jackson L."/>
            <person name="Jakkamsetti A."/>
            <person name="Javaid M."/>
            <person name="Jiang H."/>
            <person name="Korchina V."/>
            <person name="Kovar C."/>
            <person name="Lara F."/>
            <person name="Lee S."/>
            <person name="Mata R."/>
            <person name="Mathew T."/>
            <person name="Moen C."/>
            <person name="Morales K."/>
            <person name="Munidasa M."/>
            <person name="Nazareth L."/>
            <person name="Ngo R."/>
            <person name="Nguyen L."/>
            <person name="Okwuonu G."/>
            <person name="Ongeri F."/>
            <person name="Patil S."/>
            <person name="Petrosino J."/>
            <person name="Pham C."/>
            <person name="Pham P."/>
            <person name="Pu L.-L."/>
            <person name="Puazo M."/>
            <person name="Raj R."/>
            <person name="Reid J."/>
            <person name="Rouhana J."/>
            <person name="Saada N."/>
            <person name="Shang Y."/>
            <person name="Simmons D."/>
            <person name="Thornton R."/>
            <person name="Warren J."/>
            <person name="Weissenberger G."/>
            <person name="Zhang J."/>
            <person name="Zhang L."/>
            <person name="Zhou C."/>
            <person name="Zhu D."/>
            <person name="Muzny D."/>
            <person name="Worley K."/>
            <person name="Gibbs R."/>
        </authorList>
    </citation>
    <scope>NUCLEOTIDE SEQUENCE [LARGE SCALE GENOMIC DNA]</scope>
    <source>
        <strain evidence="5 6">DSM 15436</strain>
    </source>
</reference>